<feature type="region of interest" description="Disordered" evidence="6">
    <location>
        <begin position="247"/>
        <end position="266"/>
    </location>
</feature>
<comment type="similarity">
    <text evidence="2">Belongs to the steroid 5-alpha reductase family.</text>
</comment>
<dbReference type="InterPro" id="IPR001104">
    <property type="entry name" value="3-oxo-5_a-steroid_4-DH_C"/>
</dbReference>
<accession>A0AAV6PFI1</accession>
<keyword evidence="5" id="KW-0472">Membrane</keyword>
<dbReference type="GO" id="GO:0016020">
    <property type="term" value="C:membrane"/>
    <property type="evidence" value="ECO:0007669"/>
    <property type="project" value="UniProtKB-SubCell"/>
</dbReference>
<protein>
    <submittedName>
        <fullName evidence="8">3-oxo-5-alpha-steroid 4-dehydrogenase 2-like</fullName>
    </submittedName>
</protein>
<evidence type="ECO:0000256" key="3">
    <source>
        <dbReference type="ARBA" id="ARBA00022692"/>
    </source>
</evidence>
<gene>
    <name evidence="8" type="ORF">JOB18_032522</name>
</gene>
<feature type="domain" description="3-oxo-5-alpha-steroid 4-dehydrogenase C-terminal" evidence="7">
    <location>
        <begin position="121"/>
        <end position="218"/>
    </location>
</feature>
<dbReference type="Proteomes" id="UP000693946">
    <property type="component" value="Unassembled WGS sequence"/>
</dbReference>
<dbReference type="PANTHER" id="PTHR10556">
    <property type="entry name" value="3-OXO-5-ALPHA-STEROID 4-DEHYDROGENASE"/>
    <property type="match status" value="1"/>
</dbReference>
<evidence type="ECO:0000256" key="6">
    <source>
        <dbReference type="SAM" id="MobiDB-lite"/>
    </source>
</evidence>
<dbReference type="PANTHER" id="PTHR10556:SF37">
    <property type="entry name" value="3-OXO-5-ALPHA-STEROID 4-DEHYDROGENASE 2"/>
    <property type="match status" value="1"/>
</dbReference>
<evidence type="ECO:0000259" key="7">
    <source>
        <dbReference type="Pfam" id="PF02544"/>
    </source>
</evidence>
<sequence>MMPCLESPVFYLSWSLVVGGALYFWQQTRVHTPYGRYTCERTRCCSARLGWFLQEVPSLLVPLLLLLLQEEETGTSPGTSTGTSPGTSTGTSTGRTLLLCTFMLHYFHRSCIYAFLTRGRPLPLMTVVQAAIFCSVNGFLQSHHLLHCTHFPHSWSSSARQAGGFLLFVVGLSINVHSDHILRNLRRPGEVVYRIPHGGMFGCVGCKLLEEMEWVLWLRCSDVDLPCLRLCVLQRLLHRAQSVPPPQKILKSSEHSNTITEEEDDEEEDHCIADLGIMSSSEYTQRIPAGTIFT</sequence>
<evidence type="ECO:0000313" key="8">
    <source>
        <dbReference type="EMBL" id="KAG7455561.1"/>
    </source>
</evidence>
<name>A0AAV6PFI1_SOLSE</name>
<dbReference type="Pfam" id="PF02544">
    <property type="entry name" value="Steroid_dh"/>
    <property type="match status" value="1"/>
</dbReference>
<keyword evidence="3" id="KW-0812">Transmembrane</keyword>
<organism evidence="8 9">
    <name type="scientific">Solea senegalensis</name>
    <name type="common">Senegalese sole</name>
    <dbReference type="NCBI Taxonomy" id="28829"/>
    <lineage>
        <taxon>Eukaryota</taxon>
        <taxon>Metazoa</taxon>
        <taxon>Chordata</taxon>
        <taxon>Craniata</taxon>
        <taxon>Vertebrata</taxon>
        <taxon>Euteleostomi</taxon>
        <taxon>Actinopterygii</taxon>
        <taxon>Neopterygii</taxon>
        <taxon>Teleostei</taxon>
        <taxon>Neoteleostei</taxon>
        <taxon>Acanthomorphata</taxon>
        <taxon>Carangaria</taxon>
        <taxon>Pleuronectiformes</taxon>
        <taxon>Pleuronectoidei</taxon>
        <taxon>Soleidae</taxon>
        <taxon>Solea</taxon>
    </lineage>
</organism>
<keyword evidence="4" id="KW-1133">Transmembrane helix</keyword>
<evidence type="ECO:0000313" key="9">
    <source>
        <dbReference type="Proteomes" id="UP000693946"/>
    </source>
</evidence>
<dbReference type="PROSITE" id="PS50244">
    <property type="entry name" value="S5A_REDUCTASE"/>
    <property type="match status" value="1"/>
</dbReference>
<comment type="subcellular location">
    <subcellularLocation>
        <location evidence="1">Membrane</location>
        <topology evidence="1">Multi-pass membrane protein</topology>
    </subcellularLocation>
</comment>
<dbReference type="GO" id="GO:0003865">
    <property type="term" value="F:3-oxo-5-alpha-steroid 4-dehydrogenase activity"/>
    <property type="evidence" value="ECO:0007669"/>
    <property type="project" value="TreeGrafter"/>
</dbReference>
<evidence type="ECO:0000256" key="1">
    <source>
        <dbReference type="ARBA" id="ARBA00004141"/>
    </source>
</evidence>
<proteinExistence type="inferred from homology"/>
<evidence type="ECO:0000256" key="2">
    <source>
        <dbReference type="ARBA" id="ARBA00007742"/>
    </source>
</evidence>
<comment type="caution">
    <text evidence="8">The sequence shown here is derived from an EMBL/GenBank/DDBJ whole genome shotgun (WGS) entry which is preliminary data.</text>
</comment>
<dbReference type="InterPro" id="IPR039357">
    <property type="entry name" value="SRD5A/TECR"/>
</dbReference>
<evidence type="ECO:0000256" key="4">
    <source>
        <dbReference type="ARBA" id="ARBA00022989"/>
    </source>
</evidence>
<dbReference type="EMBL" id="JAGKHQ010001520">
    <property type="protein sequence ID" value="KAG7455561.1"/>
    <property type="molecule type" value="Genomic_DNA"/>
</dbReference>
<dbReference type="GO" id="GO:0006694">
    <property type="term" value="P:steroid biosynthetic process"/>
    <property type="evidence" value="ECO:0007669"/>
    <property type="project" value="TreeGrafter"/>
</dbReference>
<keyword evidence="9" id="KW-1185">Reference proteome</keyword>
<reference evidence="8 9" key="1">
    <citation type="journal article" date="2021" name="Sci. Rep.">
        <title>Chromosome anchoring in Senegalese sole (Solea senegalensis) reveals sex-associated markers and genome rearrangements in flatfish.</title>
        <authorList>
            <person name="Guerrero-Cozar I."/>
            <person name="Gomez-Garrido J."/>
            <person name="Berbel C."/>
            <person name="Martinez-Blanch J.F."/>
            <person name="Alioto T."/>
            <person name="Claros M.G."/>
            <person name="Gagnaire P.A."/>
            <person name="Manchado M."/>
        </authorList>
    </citation>
    <scope>NUCLEOTIDE SEQUENCE [LARGE SCALE GENOMIC DNA]</scope>
    <source>
        <strain evidence="8">Sse05_10M</strain>
    </source>
</reference>
<evidence type="ECO:0000256" key="5">
    <source>
        <dbReference type="ARBA" id="ARBA00023136"/>
    </source>
</evidence>
<dbReference type="AlphaFoldDB" id="A0AAV6PFI1"/>